<reference evidence="2" key="1">
    <citation type="submission" date="2023-03" db="EMBL/GenBank/DDBJ databases">
        <title>Massive genome expansion in bonnet fungi (Mycena s.s.) driven by repeated elements and novel gene families across ecological guilds.</title>
        <authorList>
            <consortium name="Lawrence Berkeley National Laboratory"/>
            <person name="Harder C.B."/>
            <person name="Miyauchi S."/>
            <person name="Viragh M."/>
            <person name="Kuo A."/>
            <person name="Thoen E."/>
            <person name="Andreopoulos B."/>
            <person name="Lu D."/>
            <person name="Skrede I."/>
            <person name="Drula E."/>
            <person name="Henrissat B."/>
            <person name="Morin E."/>
            <person name="Kohler A."/>
            <person name="Barry K."/>
            <person name="LaButti K."/>
            <person name="Morin E."/>
            <person name="Salamov A."/>
            <person name="Lipzen A."/>
            <person name="Mereny Z."/>
            <person name="Hegedus B."/>
            <person name="Baldrian P."/>
            <person name="Stursova M."/>
            <person name="Weitz H."/>
            <person name="Taylor A."/>
            <person name="Grigoriev I.V."/>
            <person name="Nagy L.G."/>
            <person name="Martin F."/>
            <person name="Kauserud H."/>
        </authorList>
    </citation>
    <scope>NUCLEOTIDE SEQUENCE</scope>
    <source>
        <strain evidence="2">9144</strain>
    </source>
</reference>
<accession>A0AAD6V4K5</accession>
<keyword evidence="3" id="KW-1185">Reference proteome</keyword>
<dbReference type="AlphaFoldDB" id="A0AAD6V4K5"/>
<dbReference type="EMBL" id="JARJCW010000055">
    <property type="protein sequence ID" value="KAJ7202298.1"/>
    <property type="molecule type" value="Genomic_DNA"/>
</dbReference>
<feature type="region of interest" description="Disordered" evidence="1">
    <location>
        <begin position="163"/>
        <end position="191"/>
    </location>
</feature>
<evidence type="ECO:0000313" key="2">
    <source>
        <dbReference type="EMBL" id="KAJ7202298.1"/>
    </source>
</evidence>
<evidence type="ECO:0000256" key="1">
    <source>
        <dbReference type="SAM" id="MobiDB-lite"/>
    </source>
</evidence>
<protein>
    <submittedName>
        <fullName evidence="2">Uncharacterized protein</fullName>
    </submittedName>
</protein>
<sequence>MFALDTSRNKRHVPLRNRHRRLPTYLPTYRLFRNVLLGGFSNERSRCNVAVVRPLASSSQHCPRGPQPAPQLSCRSSSCVSHAASGGTRLQTVKNLCAILRAAMSRRWPQAKYAADATLPFWGKLQWAARRLARRNDAQKTFVTANSEFKAQPSCLVSSVRLSPQPTIESPRVTPPSPAPKWPSPVSASPCPRRTRLHFAPDPVNLGEGSVSDIQSVVDEWLAGQRRYCVRGPSSSKNPSSANPKTNGGERVAALGAVASVVAPLATLLLAAW</sequence>
<feature type="compositionally biased region" description="Pro residues" evidence="1">
    <location>
        <begin position="173"/>
        <end position="183"/>
    </location>
</feature>
<proteinExistence type="predicted"/>
<gene>
    <name evidence="2" type="ORF">GGX14DRAFT_654160</name>
</gene>
<comment type="caution">
    <text evidence="2">The sequence shown here is derived from an EMBL/GenBank/DDBJ whole genome shotgun (WGS) entry which is preliminary data.</text>
</comment>
<name>A0AAD6V4K5_9AGAR</name>
<evidence type="ECO:0000313" key="3">
    <source>
        <dbReference type="Proteomes" id="UP001219525"/>
    </source>
</evidence>
<organism evidence="2 3">
    <name type="scientific">Mycena pura</name>
    <dbReference type="NCBI Taxonomy" id="153505"/>
    <lineage>
        <taxon>Eukaryota</taxon>
        <taxon>Fungi</taxon>
        <taxon>Dikarya</taxon>
        <taxon>Basidiomycota</taxon>
        <taxon>Agaricomycotina</taxon>
        <taxon>Agaricomycetes</taxon>
        <taxon>Agaricomycetidae</taxon>
        <taxon>Agaricales</taxon>
        <taxon>Marasmiineae</taxon>
        <taxon>Mycenaceae</taxon>
        <taxon>Mycena</taxon>
    </lineage>
</organism>
<dbReference type="Proteomes" id="UP001219525">
    <property type="component" value="Unassembled WGS sequence"/>
</dbReference>